<evidence type="ECO:0008006" key="3">
    <source>
        <dbReference type="Google" id="ProtNLM"/>
    </source>
</evidence>
<keyword evidence="2" id="KW-1185">Reference proteome</keyword>
<organism evidence="2">
    <name type="scientific">Spathaspora passalidarum (strain NRRL Y-27907 / 11-Y1)</name>
    <dbReference type="NCBI Taxonomy" id="619300"/>
    <lineage>
        <taxon>Eukaryota</taxon>
        <taxon>Fungi</taxon>
        <taxon>Dikarya</taxon>
        <taxon>Ascomycota</taxon>
        <taxon>Saccharomycotina</taxon>
        <taxon>Pichiomycetes</taxon>
        <taxon>Debaryomycetaceae</taxon>
        <taxon>Spathaspora</taxon>
    </lineage>
</organism>
<dbReference type="OrthoDB" id="2017405at2759"/>
<dbReference type="eggNOG" id="ENOG502S4MN">
    <property type="taxonomic scope" value="Eukaryota"/>
</dbReference>
<dbReference type="KEGG" id="spaa:SPAPADRAFT_60668"/>
<dbReference type="PANTHER" id="PTHR28052:SF1">
    <property type="entry name" value="UPF0545 PROTEIN C22ORF39"/>
    <property type="match status" value="1"/>
</dbReference>
<sequence length="148" mass="17639">MSDNNDKELEEVWKLFQDSPEEIQQRRKTLTKAIHDDKTLDYPSTVKVTTALDEVLECFALGGQLRHYYRYGTYDVCERQREKFWFAVKHGGFTDNNKPDDQLTEKELNTRLKIQEFFRKRVLEDKAAGSSEDIWDQRKELLSNPFRK</sequence>
<evidence type="ECO:0000313" key="2">
    <source>
        <dbReference type="Proteomes" id="UP000000709"/>
    </source>
</evidence>
<accession>G3ALY0</accession>
<dbReference type="GeneID" id="18873516"/>
<dbReference type="STRING" id="619300.G3ALY0"/>
<dbReference type="AlphaFoldDB" id="G3ALY0"/>
<dbReference type="Proteomes" id="UP000000709">
    <property type="component" value="Unassembled WGS sequence"/>
</dbReference>
<dbReference type="InParanoid" id="G3ALY0"/>
<dbReference type="OMA" id="QREKFWF"/>
<name>G3ALY0_SPAPN</name>
<reference evidence="1 2" key="1">
    <citation type="journal article" date="2011" name="Proc. Natl. Acad. Sci. U.S.A.">
        <title>Comparative genomics of xylose-fermenting fungi for enhanced biofuel production.</title>
        <authorList>
            <person name="Wohlbach D.J."/>
            <person name="Kuo A."/>
            <person name="Sato T.K."/>
            <person name="Potts K.M."/>
            <person name="Salamov A.A."/>
            <person name="LaButti K.M."/>
            <person name="Sun H."/>
            <person name="Clum A."/>
            <person name="Pangilinan J.L."/>
            <person name="Lindquist E.A."/>
            <person name="Lucas S."/>
            <person name="Lapidus A."/>
            <person name="Jin M."/>
            <person name="Gunawan C."/>
            <person name="Balan V."/>
            <person name="Dale B.E."/>
            <person name="Jeffries T.W."/>
            <person name="Zinkel R."/>
            <person name="Barry K.W."/>
            <person name="Grigoriev I.V."/>
            <person name="Gasch A.P."/>
        </authorList>
    </citation>
    <scope>NUCLEOTIDE SEQUENCE [LARGE SCALE GENOMIC DNA]</scope>
    <source>
        <strain evidence="2">NRRL Y-27907 / 11-Y1</strain>
    </source>
</reference>
<dbReference type="HOGENOM" id="CLU_114639_0_0_1"/>
<dbReference type="PANTHER" id="PTHR28052">
    <property type="entry name" value="UPF0545 PROTEIN C22ORF39"/>
    <property type="match status" value="1"/>
</dbReference>
<evidence type="ECO:0000313" key="1">
    <source>
        <dbReference type="EMBL" id="EGW33333.1"/>
    </source>
</evidence>
<gene>
    <name evidence="1" type="ORF">SPAPADRAFT_60668</name>
</gene>
<dbReference type="EMBL" id="GL996501">
    <property type="protein sequence ID" value="EGW33333.1"/>
    <property type="molecule type" value="Genomic_DNA"/>
</dbReference>
<protein>
    <recommendedName>
        <fullName evidence="3">Early meiotic induction protein 1</fullName>
    </recommendedName>
</protein>
<proteinExistence type="predicted"/>
<dbReference type="RefSeq" id="XP_007374848.1">
    <property type="nucleotide sequence ID" value="XM_007374786.1"/>
</dbReference>
<dbReference type="Pfam" id="PF11326">
    <property type="entry name" value="PANTS-like"/>
    <property type="match status" value="1"/>
</dbReference>
<dbReference type="InterPro" id="IPR021475">
    <property type="entry name" value="Pants/Emi1-like"/>
</dbReference>